<dbReference type="FunFam" id="1.10.510.10:FF:001023">
    <property type="entry name" value="Os07g0541700 protein"/>
    <property type="match status" value="1"/>
</dbReference>
<name>A0A6A6KS14_HEVBR</name>
<evidence type="ECO:0000256" key="5">
    <source>
        <dbReference type="ARBA" id="ARBA00022777"/>
    </source>
</evidence>
<protein>
    <recommendedName>
        <fullName evidence="1">non-specific serine/threonine protein kinase</fullName>
        <ecNumber evidence="1">2.7.11.1</ecNumber>
    </recommendedName>
</protein>
<proteinExistence type="predicted"/>
<dbReference type="Gene3D" id="1.10.510.10">
    <property type="entry name" value="Transferase(Phosphotransferase) domain 1"/>
    <property type="match status" value="1"/>
</dbReference>
<dbReference type="SUPFAM" id="SSF56112">
    <property type="entry name" value="Protein kinase-like (PK-like)"/>
    <property type="match status" value="1"/>
</dbReference>
<dbReference type="EMBL" id="JAAGAX010000015">
    <property type="protein sequence ID" value="KAF2290738.1"/>
    <property type="molecule type" value="Genomic_DNA"/>
</dbReference>
<evidence type="ECO:0000256" key="7">
    <source>
        <dbReference type="ARBA" id="ARBA00047899"/>
    </source>
</evidence>
<dbReference type="GO" id="GO:0005524">
    <property type="term" value="F:ATP binding"/>
    <property type="evidence" value="ECO:0007669"/>
    <property type="project" value="UniProtKB-KW"/>
</dbReference>
<feature type="region of interest" description="Disordered" evidence="9">
    <location>
        <begin position="317"/>
        <end position="353"/>
    </location>
</feature>
<keyword evidence="5" id="KW-0418">Kinase</keyword>
<dbReference type="Proteomes" id="UP000467840">
    <property type="component" value="Chromosome 2"/>
</dbReference>
<feature type="compositionally biased region" description="Pro residues" evidence="9">
    <location>
        <begin position="330"/>
        <end position="341"/>
    </location>
</feature>
<reference evidence="11 12" key="1">
    <citation type="journal article" date="2020" name="Mol. Plant">
        <title>The Chromosome-Based Rubber Tree Genome Provides New Insights into Spurge Genome Evolution and Rubber Biosynthesis.</title>
        <authorList>
            <person name="Liu J."/>
            <person name="Shi C."/>
            <person name="Shi C.C."/>
            <person name="Li W."/>
            <person name="Zhang Q.J."/>
            <person name="Zhang Y."/>
            <person name="Li K."/>
            <person name="Lu H.F."/>
            <person name="Shi C."/>
            <person name="Zhu S.T."/>
            <person name="Xiao Z.Y."/>
            <person name="Nan H."/>
            <person name="Yue Y."/>
            <person name="Zhu X.G."/>
            <person name="Wu Y."/>
            <person name="Hong X.N."/>
            <person name="Fan G.Y."/>
            <person name="Tong Y."/>
            <person name="Zhang D."/>
            <person name="Mao C.L."/>
            <person name="Liu Y.L."/>
            <person name="Hao S.J."/>
            <person name="Liu W.Q."/>
            <person name="Lv M.Q."/>
            <person name="Zhang H.B."/>
            <person name="Liu Y."/>
            <person name="Hu-Tang G.R."/>
            <person name="Wang J.P."/>
            <person name="Wang J.H."/>
            <person name="Sun Y.H."/>
            <person name="Ni S.B."/>
            <person name="Chen W.B."/>
            <person name="Zhang X.C."/>
            <person name="Jiao Y.N."/>
            <person name="Eichler E.E."/>
            <person name="Li G.H."/>
            <person name="Liu X."/>
            <person name="Gao L.Z."/>
        </authorList>
    </citation>
    <scope>NUCLEOTIDE SEQUENCE [LARGE SCALE GENOMIC DNA]</scope>
    <source>
        <strain evidence="12">cv. GT1</strain>
        <tissue evidence="11">Leaf</tissue>
    </source>
</reference>
<dbReference type="InterPro" id="IPR008271">
    <property type="entry name" value="Ser/Thr_kinase_AS"/>
</dbReference>
<keyword evidence="6" id="KW-0067">ATP-binding</keyword>
<feature type="domain" description="Protein kinase" evidence="10">
    <location>
        <begin position="107"/>
        <end position="385"/>
    </location>
</feature>
<evidence type="ECO:0000256" key="8">
    <source>
        <dbReference type="ARBA" id="ARBA00048679"/>
    </source>
</evidence>
<dbReference type="AlphaFoldDB" id="A0A6A6KS14"/>
<evidence type="ECO:0000256" key="2">
    <source>
        <dbReference type="ARBA" id="ARBA00022527"/>
    </source>
</evidence>
<sequence length="426" mass="46548">MGICWSCIAGKSNLAPASIPPATPPVADSIPDPDPLPSSIGHLIDGDASFVGSNVSRTSWFSMVTTNLTARLSQVSGAIAAIWGYNAIDDDEFPAAIEDENLPDVVTESDSKLRAFTFAQLKAATFNFRVTWCWEEEVLAVSTRAGSTRKIIETEVGFLGRLSHPNIVKLMGYCKENENFLIVYELMERGSLNYYLFGSSPNRLLSWETRVKVMIGMAQGLAYLHMMEKPILYRDFKSSNILLDRSYNAKISDFGLAKWGPTAGNSCVTGHVMGTYGYVAPEYIATGNLYIKSDVYSFGVVLIEMLTGLRAIDKKRPSGQQDLVSNPAPASIPPATPPASIPPASDSIPEPNQLPSRIGHVMDSIWANNATEDNEFSVAIEEESLPDAGTASDSKLKIFTYAQLKAATFGFKSDMVLGKRRLWQFL</sequence>
<dbReference type="InterPro" id="IPR000719">
    <property type="entry name" value="Prot_kinase_dom"/>
</dbReference>
<dbReference type="GO" id="GO:0004674">
    <property type="term" value="F:protein serine/threonine kinase activity"/>
    <property type="evidence" value="ECO:0007669"/>
    <property type="project" value="UniProtKB-KW"/>
</dbReference>
<keyword evidence="12" id="KW-1185">Reference proteome</keyword>
<evidence type="ECO:0000256" key="6">
    <source>
        <dbReference type="ARBA" id="ARBA00022840"/>
    </source>
</evidence>
<keyword evidence="4" id="KW-0547">Nucleotide-binding</keyword>
<comment type="catalytic activity">
    <reaction evidence="7">
        <text>L-threonyl-[protein] + ATP = O-phospho-L-threonyl-[protein] + ADP + H(+)</text>
        <dbReference type="Rhea" id="RHEA:46608"/>
        <dbReference type="Rhea" id="RHEA-COMP:11060"/>
        <dbReference type="Rhea" id="RHEA-COMP:11605"/>
        <dbReference type="ChEBI" id="CHEBI:15378"/>
        <dbReference type="ChEBI" id="CHEBI:30013"/>
        <dbReference type="ChEBI" id="CHEBI:30616"/>
        <dbReference type="ChEBI" id="CHEBI:61977"/>
        <dbReference type="ChEBI" id="CHEBI:456216"/>
        <dbReference type="EC" id="2.7.11.1"/>
    </reaction>
</comment>
<keyword evidence="3" id="KW-0808">Transferase</keyword>
<feature type="compositionally biased region" description="Low complexity" evidence="9">
    <location>
        <begin position="342"/>
        <end position="351"/>
    </location>
</feature>
<evidence type="ECO:0000256" key="9">
    <source>
        <dbReference type="SAM" id="MobiDB-lite"/>
    </source>
</evidence>
<evidence type="ECO:0000256" key="1">
    <source>
        <dbReference type="ARBA" id="ARBA00012513"/>
    </source>
</evidence>
<accession>A0A6A6KS14</accession>
<evidence type="ECO:0000313" key="11">
    <source>
        <dbReference type="EMBL" id="KAF2290738.1"/>
    </source>
</evidence>
<dbReference type="PANTHER" id="PTHR45621">
    <property type="entry name" value="OS01G0588500 PROTEIN-RELATED"/>
    <property type="match status" value="1"/>
</dbReference>
<dbReference type="Pfam" id="PF00069">
    <property type="entry name" value="Pkinase"/>
    <property type="match status" value="1"/>
</dbReference>
<dbReference type="EC" id="2.7.11.1" evidence="1"/>
<evidence type="ECO:0000259" key="10">
    <source>
        <dbReference type="PROSITE" id="PS50011"/>
    </source>
</evidence>
<dbReference type="PROSITE" id="PS00108">
    <property type="entry name" value="PROTEIN_KINASE_ST"/>
    <property type="match status" value="1"/>
</dbReference>
<keyword evidence="2" id="KW-0723">Serine/threonine-protein kinase</keyword>
<dbReference type="PROSITE" id="PS50011">
    <property type="entry name" value="PROTEIN_KINASE_DOM"/>
    <property type="match status" value="1"/>
</dbReference>
<evidence type="ECO:0000313" key="12">
    <source>
        <dbReference type="Proteomes" id="UP000467840"/>
    </source>
</evidence>
<evidence type="ECO:0000256" key="4">
    <source>
        <dbReference type="ARBA" id="ARBA00022741"/>
    </source>
</evidence>
<comment type="catalytic activity">
    <reaction evidence="8">
        <text>L-seryl-[protein] + ATP = O-phospho-L-seryl-[protein] + ADP + H(+)</text>
        <dbReference type="Rhea" id="RHEA:17989"/>
        <dbReference type="Rhea" id="RHEA-COMP:9863"/>
        <dbReference type="Rhea" id="RHEA-COMP:11604"/>
        <dbReference type="ChEBI" id="CHEBI:15378"/>
        <dbReference type="ChEBI" id="CHEBI:29999"/>
        <dbReference type="ChEBI" id="CHEBI:30616"/>
        <dbReference type="ChEBI" id="CHEBI:83421"/>
        <dbReference type="ChEBI" id="CHEBI:456216"/>
        <dbReference type="EC" id="2.7.11.1"/>
    </reaction>
</comment>
<gene>
    <name evidence="11" type="ORF">GH714_015254</name>
</gene>
<organism evidence="11 12">
    <name type="scientific">Hevea brasiliensis</name>
    <name type="common">Para rubber tree</name>
    <name type="synonym">Siphonia brasiliensis</name>
    <dbReference type="NCBI Taxonomy" id="3981"/>
    <lineage>
        <taxon>Eukaryota</taxon>
        <taxon>Viridiplantae</taxon>
        <taxon>Streptophyta</taxon>
        <taxon>Embryophyta</taxon>
        <taxon>Tracheophyta</taxon>
        <taxon>Spermatophyta</taxon>
        <taxon>Magnoliopsida</taxon>
        <taxon>eudicotyledons</taxon>
        <taxon>Gunneridae</taxon>
        <taxon>Pentapetalae</taxon>
        <taxon>rosids</taxon>
        <taxon>fabids</taxon>
        <taxon>Malpighiales</taxon>
        <taxon>Euphorbiaceae</taxon>
        <taxon>Crotonoideae</taxon>
        <taxon>Micrandreae</taxon>
        <taxon>Hevea</taxon>
    </lineage>
</organism>
<dbReference type="InterPro" id="IPR050823">
    <property type="entry name" value="Plant_Ser_Thr_Prot_Kinase"/>
</dbReference>
<comment type="caution">
    <text evidence="11">The sequence shown here is derived from an EMBL/GenBank/DDBJ whole genome shotgun (WGS) entry which is preliminary data.</text>
</comment>
<evidence type="ECO:0000256" key="3">
    <source>
        <dbReference type="ARBA" id="ARBA00022679"/>
    </source>
</evidence>
<dbReference type="InterPro" id="IPR011009">
    <property type="entry name" value="Kinase-like_dom_sf"/>
</dbReference>